<name>A0ABU2RD67_9ACTN</name>
<comment type="caution">
    <text evidence="1">The sequence shown here is derived from an EMBL/GenBank/DDBJ whole genome shotgun (WGS) entry which is preliminary data.</text>
</comment>
<dbReference type="EMBL" id="JAVRET010000119">
    <property type="protein sequence ID" value="MDT0413235.1"/>
    <property type="molecule type" value="Genomic_DNA"/>
</dbReference>
<sequence>MSRQGWSDAYGSGSTGRRLPVRCVKCADTHVILTKTGSPGRGGEVLRWRYTCLDCRVAWWVDEHGGALDDYA</sequence>
<gene>
    <name evidence="1" type="ORF">RM698_29845</name>
</gene>
<evidence type="ECO:0000313" key="2">
    <source>
        <dbReference type="Proteomes" id="UP001183610"/>
    </source>
</evidence>
<evidence type="ECO:0000313" key="1">
    <source>
        <dbReference type="EMBL" id="MDT0413235.1"/>
    </source>
</evidence>
<reference evidence="2" key="1">
    <citation type="submission" date="2023-07" db="EMBL/GenBank/DDBJ databases">
        <title>30 novel species of actinomycetes from the DSMZ collection.</title>
        <authorList>
            <person name="Nouioui I."/>
        </authorList>
    </citation>
    <scope>NUCLEOTIDE SEQUENCE [LARGE SCALE GENOMIC DNA]</scope>
    <source>
        <strain evidence="2">DSM 41979</strain>
    </source>
</reference>
<protein>
    <submittedName>
        <fullName evidence="1">Uncharacterized protein</fullName>
    </submittedName>
</protein>
<dbReference type="Proteomes" id="UP001183610">
    <property type="component" value="Unassembled WGS sequence"/>
</dbReference>
<organism evidence="1 2">
    <name type="scientific">Streptomyces evansiae</name>
    <dbReference type="NCBI Taxonomy" id="3075535"/>
    <lineage>
        <taxon>Bacteria</taxon>
        <taxon>Bacillati</taxon>
        <taxon>Actinomycetota</taxon>
        <taxon>Actinomycetes</taxon>
        <taxon>Kitasatosporales</taxon>
        <taxon>Streptomycetaceae</taxon>
        <taxon>Streptomyces</taxon>
    </lineage>
</organism>
<keyword evidence="2" id="KW-1185">Reference proteome</keyword>
<accession>A0ABU2RD67</accession>
<proteinExistence type="predicted"/>
<dbReference type="RefSeq" id="WP_009064052.1">
    <property type="nucleotide sequence ID" value="NZ_JAVRET010000119.1"/>
</dbReference>